<sequence length="359" mass="37147">MHASVTRRKTNAAALLRTAALALLAVFAVTGLTAGPAQAADGDVAWTVRTASNSFGADRSSFSYAVNPGGMVEDAMVVANHGSVPLDLAVYAADGFTTDGGQLDLLAKDGKSVGIGAWVRADGGSVKIQPGKTANVPFKVTVPANATPGDYVGGILTSLTQPDAAEGINVDRRLGIRIKLRVGGELKPNLAIEDLHVDYGGPSNPFAKGDATVTYKIHNTGNATLSAQQTVSVSGPFGWLRVEAGEIAAPPELLPGESRNVTISVHGVAPALRLAATASLTPLLTDPSGSTTSLEPVRATTHGWAAPWPLLLLLVVLVVVAAGAVVIARRNRSRRRSREDARVREAVAKAIRDKSPQKG</sequence>
<feature type="transmembrane region" description="Helical" evidence="2">
    <location>
        <begin position="308"/>
        <end position="328"/>
    </location>
</feature>
<feature type="signal peptide" evidence="3">
    <location>
        <begin position="1"/>
        <end position="39"/>
    </location>
</feature>
<dbReference type="RefSeq" id="WP_377423103.1">
    <property type="nucleotide sequence ID" value="NZ_JBHSPR010000013.1"/>
</dbReference>
<evidence type="ECO:0000256" key="1">
    <source>
        <dbReference type="SAM" id="MobiDB-lite"/>
    </source>
</evidence>
<keyword evidence="5" id="KW-1185">Reference proteome</keyword>
<feature type="region of interest" description="Disordered" evidence="1">
    <location>
        <begin position="337"/>
        <end position="359"/>
    </location>
</feature>
<reference evidence="5" key="1">
    <citation type="journal article" date="2019" name="Int. J. Syst. Evol. Microbiol.">
        <title>The Global Catalogue of Microorganisms (GCM) 10K type strain sequencing project: providing services to taxonomists for standard genome sequencing and annotation.</title>
        <authorList>
            <consortium name="The Broad Institute Genomics Platform"/>
            <consortium name="The Broad Institute Genome Sequencing Center for Infectious Disease"/>
            <person name="Wu L."/>
            <person name="Ma J."/>
        </authorList>
    </citation>
    <scope>NUCLEOTIDE SEQUENCE [LARGE SCALE GENOMIC DNA]</scope>
    <source>
        <strain evidence="5">ZS-35-S2</strain>
    </source>
</reference>
<comment type="caution">
    <text evidence="4">The sequence shown here is derived from an EMBL/GenBank/DDBJ whole genome shotgun (WGS) entry which is preliminary data.</text>
</comment>
<evidence type="ECO:0000313" key="5">
    <source>
        <dbReference type="Proteomes" id="UP001596203"/>
    </source>
</evidence>
<keyword evidence="2" id="KW-1133">Transmembrane helix</keyword>
<proteinExistence type="predicted"/>
<gene>
    <name evidence="4" type="ORF">ACFP2T_17995</name>
</gene>
<dbReference type="EMBL" id="JBHSPR010000013">
    <property type="protein sequence ID" value="MFC6018088.1"/>
    <property type="molecule type" value="Genomic_DNA"/>
</dbReference>
<protein>
    <submittedName>
        <fullName evidence="4">WxL protein peptidoglycan domain-containing protein</fullName>
    </submittedName>
</protein>
<feature type="chain" id="PRO_5046203436" evidence="3">
    <location>
        <begin position="40"/>
        <end position="359"/>
    </location>
</feature>
<evidence type="ECO:0000256" key="2">
    <source>
        <dbReference type="SAM" id="Phobius"/>
    </source>
</evidence>
<evidence type="ECO:0000313" key="4">
    <source>
        <dbReference type="EMBL" id="MFC6018088.1"/>
    </source>
</evidence>
<evidence type="ECO:0000256" key="3">
    <source>
        <dbReference type="SAM" id="SignalP"/>
    </source>
</evidence>
<keyword evidence="3" id="KW-0732">Signal</keyword>
<keyword evidence="2" id="KW-0472">Membrane</keyword>
<keyword evidence="2" id="KW-0812">Transmembrane</keyword>
<name>A0ABW1KAN7_9ACTN</name>
<dbReference type="Proteomes" id="UP001596203">
    <property type="component" value="Unassembled WGS sequence"/>
</dbReference>
<accession>A0ABW1KAN7</accession>
<organism evidence="4 5">
    <name type="scientific">Plantactinospora solaniradicis</name>
    <dbReference type="NCBI Taxonomy" id="1723736"/>
    <lineage>
        <taxon>Bacteria</taxon>
        <taxon>Bacillati</taxon>
        <taxon>Actinomycetota</taxon>
        <taxon>Actinomycetes</taxon>
        <taxon>Micromonosporales</taxon>
        <taxon>Micromonosporaceae</taxon>
        <taxon>Plantactinospora</taxon>
    </lineage>
</organism>